<evidence type="ECO:0000256" key="1">
    <source>
        <dbReference type="ARBA" id="ARBA00022730"/>
    </source>
</evidence>
<reference evidence="8 9" key="1">
    <citation type="submission" date="2023-03" db="EMBL/GenBank/DDBJ databases">
        <title>Host association and intracellularity evolved multiple times independently in the Rickettsiales.</title>
        <authorList>
            <person name="Castelli M."/>
            <person name="Nardi T."/>
            <person name="Gammuto L."/>
            <person name="Bellinzona G."/>
            <person name="Sabaneyeva E."/>
            <person name="Potekhin A."/>
            <person name="Serra V."/>
            <person name="Petroni G."/>
            <person name="Sassera D."/>
        </authorList>
    </citation>
    <scope>NUCLEOTIDE SEQUENCE [LARGE SCALE GENOMIC DNA]</scope>
    <source>
        <strain evidence="8 9">Sr 2-6</strain>
    </source>
</reference>
<evidence type="ECO:0000313" key="9">
    <source>
        <dbReference type="Proteomes" id="UP001291687"/>
    </source>
</evidence>
<keyword evidence="3 5" id="KW-0689">Ribosomal protein</keyword>
<dbReference type="SUPFAM" id="SSF50715">
    <property type="entry name" value="Ribosomal protein L25-like"/>
    <property type="match status" value="1"/>
</dbReference>
<dbReference type="NCBIfam" id="NF004128">
    <property type="entry name" value="PRK05618.1-2"/>
    <property type="match status" value="1"/>
</dbReference>
<evidence type="ECO:0000259" key="6">
    <source>
        <dbReference type="Pfam" id="PF01386"/>
    </source>
</evidence>
<dbReference type="HAMAP" id="MF_01334">
    <property type="entry name" value="Ribosomal_bL25_CTC"/>
    <property type="match status" value="1"/>
</dbReference>
<comment type="function">
    <text evidence="5">This is one of the proteins that binds to the 5S RNA in the ribosome where it forms part of the central protuberance.</text>
</comment>
<dbReference type="Gene3D" id="2.170.120.20">
    <property type="entry name" value="Ribosomal protein L25, beta domain"/>
    <property type="match status" value="1"/>
</dbReference>
<feature type="domain" description="Large ribosomal subunit protein bL25 L25" evidence="6">
    <location>
        <begin position="22"/>
        <end position="109"/>
    </location>
</feature>
<name>A0ABU5NBT6_9RICK</name>
<dbReference type="NCBIfam" id="TIGR00731">
    <property type="entry name" value="bL25_bact_ctc"/>
    <property type="match status" value="1"/>
</dbReference>
<evidence type="ECO:0000259" key="7">
    <source>
        <dbReference type="Pfam" id="PF14693"/>
    </source>
</evidence>
<evidence type="ECO:0000256" key="3">
    <source>
        <dbReference type="ARBA" id="ARBA00022980"/>
    </source>
</evidence>
<proteinExistence type="inferred from homology"/>
<feature type="domain" description="Large ribosomal subunit protein bL25 beta" evidence="7">
    <location>
        <begin position="118"/>
        <end position="200"/>
    </location>
</feature>
<dbReference type="NCBIfam" id="NF004612">
    <property type="entry name" value="PRK05943.1"/>
    <property type="match status" value="1"/>
</dbReference>
<protein>
    <recommendedName>
        <fullName evidence="5">Large ribosomal subunit protein bL25</fullName>
    </recommendedName>
    <alternativeName>
        <fullName evidence="5">General stress protein CTC</fullName>
    </alternativeName>
</protein>
<dbReference type="Pfam" id="PF14693">
    <property type="entry name" value="Ribosomal_TL5_C"/>
    <property type="match status" value="1"/>
</dbReference>
<dbReference type="EMBL" id="JARJFB010000030">
    <property type="protein sequence ID" value="MEA0970602.1"/>
    <property type="molecule type" value="Genomic_DNA"/>
</dbReference>
<sequence>MSSLELEKKFGDLVKMSEALTLAAELREELGTGASRALRKRGMVPATIYGAGKEPLSISVEEKEITKYYRKPQYISQLFELEIGQKKFKVLPKAIQLHPITDIVSHVDFVFLESKMQKMHVPVIYLNKDVCLGVKRGGYFNTVKRFVTILCPVGKLPRKIEIDVVSMPIGSSLKAKDLSIPEGSKLLENPNFVIASIVGKKGKADEADEASTQAEPAKK</sequence>
<comment type="similarity">
    <text evidence="5">Belongs to the bacterial ribosomal protein bL25 family. CTC subfamily.</text>
</comment>
<evidence type="ECO:0000313" key="8">
    <source>
        <dbReference type="EMBL" id="MEA0970602.1"/>
    </source>
</evidence>
<dbReference type="Proteomes" id="UP001291687">
    <property type="component" value="Unassembled WGS sequence"/>
</dbReference>
<dbReference type="CDD" id="cd00495">
    <property type="entry name" value="Ribosomal_L25_TL5_CTC"/>
    <property type="match status" value="1"/>
</dbReference>
<dbReference type="InterPro" id="IPR029751">
    <property type="entry name" value="Ribosomal_L25_dom"/>
</dbReference>
<dbReference type="Gene3D" id="2.40.240.10">
    <property type="entry name" value="Ribosomal Protein L25, Chain P"/>
    <property type="match status" value="1"/>
</dbReference>
<comment type="subunit">
    <text evidence="5">Part of the 50S ribosomal subunit; part of the 5S rRNA/L5/L18/L25 subcomplex. Contacts the 5S rRNA. Binds to the 5S rRNA independently of L5 and L18.</text>
</comment>
<dbReference type="GO" id="GO:0005840">
    <property type="term" value="C:ribosome"/>
    <property type="evidence" value="ECO:0007669"/>
    <property type="project" value="UniProtKB-KW"/>
</dbReference>
<dbReference type="PANTHER" id="PTHR33284">
    <property type="entry name" value="RIBOSOMAL PROTEIN L25/GLN-TRNA SYNTHETASE, ANTI-CODON-BINDING DOMAIN-CONTAINING PROTEIN"/>
    <property type="match status" value="1"/>
</dbReference>
<keyword evidence="4 5" id="KW-0687">Ribonucleoprotein</keyword>
<organism evidence="8 9">
    <name type="scientific">Candidatus Megaera venefica</name>
    <dbReference type="NCBI Taxonomy" id="2055910"/>
    <lineage>
        <taxon>Bacteria</taxon>
        <taxon>Pseudomonadati</taxon>
        <taxon>Pseudomonadota</taxon>
        <taxon>Alphaproteobacteria</taxon>
        <taxon>Rickettsiales</taxon>
        <taxon>Rickettsiaceae</taxon>
        <taxon>Candidatus Megaera</taxon>
    </lineage>
</organism>
<dbReference type="InterPro" id="IPR020057">
    <property type="entry name" value="Ribosomal_bL25_b-dom"/>
</dbReference>
<evidence type="ECO:0000256" key="5">
    <source>
        <dbReference type="HAMAP-Rule" id="MF_01334"/>
    </source>
</evidence>
<dbReference type="Pfam" id="PF01386">
    <property type="entry name" value="Ribosomal_L25p"/>
    <property type="match status" value="1"/>
</dbReference>
<dbReference type="PANTHER" id="PTHR33284:SF1">
    <property type="entry name" value="RIBOSOMAL PROTEIN L25_GLN-TRNA SYNTHETASE, ANTI-CODON-BINDING DOMAIN-CONTAINING PROTEIN"/>
    <property type="match status" value="1"/>
</dbReference>
<keyword evidence="9" id="KW-1185">Reference proteome</keyword>
<dbReference type="InterPro" id="IPR037121">
    <property type="entry name" value="Ribosomal_bL25_C"/>
</dbReference>
<dbReference type="InterPro" id="IPR011035">
    <property type="entry name" value="Ribosomal_bL25/Gln-tRNA_synth"/>
</dbReference>
<accession>A0ABU5NBT6</accession>
<keyword evidence="1 5" id="KW-0699">rRNA-binding</keyword>
<keyword evidence="2 5" id="KW-0694">RNA-binding</keyword>
<dbReference type="InterPro" id="IPR020056">
    <property type="entry name" value="Rbsml_bL25/Gln-tRNA_synth_N"/>
</dbReference>
<dbReference type="InterPro" id="IPR001021">
    <property type="entry name" value="Ribosomal_bL25_long"/>
</dbReference>
<dbReference type="InterPro" id="IPR020930">
    <property type="entry name" value="Ribosomal_uL5_bac-type"/>
</dbReference>
<evidence type="ECO:0000256" key="4">
    <source>
        <dbReference type="ARBA" id="ARBA00023274"/>
    </source>
</evidence>
<comment type="caution">
    <text evidence="8">The sequence shown here is derived from an EMBL/GenBank/DDBJ whole genome shotgun (WGS) entry which is preliminary data.</text>
</comment>
<evidence type="ECO:0000256" key="2">
    <source>
        <dbReference type="ARBA" id="ARBA00022884"/>
    </source>
</evidence>
<gene>
    <name evidence="5" type="primary">rplY</name>
    <name evidence="5" type="synonym">ctc</name>
    <name evidence="8" type="ORF">Megvenef_00569</name>
</gene>